<dbReference type="InterPro" id="IPR000073">
    <property type="entry name" value="AB_hydrolase_1"/>
</dbReference>
<dbReference type="PANTHER" id="PTHR46438">
    <property type="entry name" value="ALPHA/BETA-HYDROLASES SUPERFAMILY PROTEIN"/>
    <property type="match status" value="1"/>
</dbReference>
<dbReference type="SUPFAM" id="SSF53474">
    <property type="entry name" value="alpha/beta-Hydrolases"/>
    <property type="match status" value="1"/>
</dbReference>
<organism evidence="2 3">
    <name type="scientific">Terriglobus aquaticus</name>
    <dbReference type="NCBI Taxonomy" id="940139"/>
    <lineage>
        <taxon>Bacteria</taxon>
        <taxon>Pseudomonadati</taxon>
        <taxon>Acidobacteriota</taxon>
        <taxon>Terriglobia</taxon>
        <taxon>Terriglobales</taxon>
        <taxon>Acidobacteriaceae</taxon>
        <taxon>Terriglobus</taxon>
    </lineage>
</organism>
<dbReference type="GO" id="GO:0016787">
    <property type="term" value="F:hydrolase activity"/>
    <property type="evidence" value="ECO:0007669"/>
    <property type="project" value="UniProtKB-KW"/>
</dbReference>
<evidence type="ECO:0000259" key="1">
    <source>
        <dbReference type="Pfam" id="PF12697"/>
    </source>
</evidence>
<sequence length="330" mass="36249">MRRGTRRRLLAVALVFGLSFALAGSLLVYFAPFWLIERMTDVYLLKNGVHHREVLVDGHRIHYLEAAPQKSGGVEKPVVLIHGLGARASDWAALIPALAKGGYHVYALDLLGYGRSDKPFHGDASLSSEERIVSGFIGTLKLQSPAVGGWSMGGWIAAKLALDEPAKVRRLMLFDAAGVYMAVDFPITLFSPSNREQFDELVDRIEPNHHYVRVPAITIPGLLRNFQRGKWFVNSSLESMLDGREILDFRLHRLKMPVLIVWGTEDKLTPVAGAERMHAAVPQSVLVELEGCGHLAIAECSSTAIPPTLRFLNADPPLPGSVSVVPAPKR</sequence>
<gene>
    <name evidence="2" type="ORF">ACK2TP_10240</name>
</gene>
<reference evidence="2 3" key="1">
    <citation type="submission" date="2024-12" db="EMBL/GenBank/DDBJ databases">
        <authorList>
            <person name="Lee Y."/>
        </authorList>
    </citation>
    <scope>NUCLEOTIDE SEQUENCE [LARGE SCALE GENOMIC DNA]</scope>
    <source>
        <strain evidence="2 3">03SUJ4</strain>
    </source>
</reference>
<protein>
    <submittedName>
        <fullName evidence="2">Alpha/beta fold hydrolase</fullName>
    </submittedName>
</protein>
<dbReference type="InterPro" id="IPR029058">
    <property type="entry name" value="AB_hydrolase_fold"/>
</dbReference>
<evidence type="ECO:0000313" key="3">
    <source>
        <dbReference type="Proteomes" id="UP001634747"/>
    </source>
</evidence>
<keyword evidence="3" id="KW-1185">Reference proteome</keyword>
<evidence type="ECO:0000313" key="2">
    <source>
        <dbReference type="EMBL" id="MFN2976143.1"/>
    </source>
</evidence>
<dbReference type="PRINTS" id="PR00111">
    <property type="entry name" value="ABHYDROLASE"/>
</dbReference>
<comment type="caution">
    <text evidence="2">The sequence shown here is derived from an EMBL/GenBank/DDBJ whole genome shotgun (WGS) entry which is preliminary data.</text>
</comment>
<feature type="domain" description="AB hydrolase-1" evidence="1">
    <location>
        <begin position="78"/>
        <end position="296"/>
    </location>
</feature>
<dbReference type="EMBL" id="JBJYXY010000001">
    <property type="protein sequence ID" value="MFN2976143.1"/>
    <property type="molecule type" value="Genomic_DNA"/>
</dbReference>
<dbReference type="RefSeq" id="WP_263412367.1">
    <property type="nucleotide sequence ID" value="NZ_BAABBH010000001.1"/>
</dbReference>
<dbReference type="Pfam" id="PF12697">
    <property type="entry name" value="Abhydrolase_6"/>
    <property type="match status" value="1"/>
</dbReference>
<accession>A0ABW9KLE8</accession>
<dbReference type="Gene3D" id="3.40.50.1820">
    <property type="entry name" value="alpha/beta hydrolase"/>
    <property type="match status" value="1"/>
</dbReference>
<name>A0ABW9KLE8_9BACT</name>
<dbReference type="PANTHER" id="PTHR46438:SF11">
    <property type="entry name" value="LIPASE-RELATED"/>
    <property type="match status" value="1"/>
</dbReference>
<proteinExistence type="predicted"/>
<keyword evidence="2" id="KW-0378">Hydrolase</keyword>
<dbReference type="Proteomes" id="UP001634747">
    <property type="component" value="Unassembled WGS sequence"/>
</dbReference>